<dbReference type="EMBL" id="SRLO01000021">
    <property type="protein sequence ID" value="TNN85406.1"/>
    <property type="molecule type" value="Genomic_DNA"/>
</dbReference>
<organism evidence="2 3">
    <name type="scientific">Liparis tanakae</name>
    <name type="common">Tanaka's snailfish</name>
    <dbReference type="NCBI Taxonomy" id="230148"/>
    <lineage>
        <taxon>Eukaryota</taxon>
        <taxon>Metazoa</taxon>
        <taxon>Chordata</taxon>
        <taxon>Craniata</taxon>
        <taxon>Vertebrata</taxon>
        <taxon>Euteleostomi</taxon>
        <taxon>Actinopterygii</taxon>
        <taxon>Neopterygii</taxon>
        <taxon>Teleostei</taxon>
        <taxon>Neoteleostei</taxon>
        <taxon>Acanthomorphata</taxon>
        <taxon>Eupercaria</taxon>
        <taxon>Perciformes</taxon>
        <taxon>Cottioidei</taxon>
        <taxon>Cottales</taxon>
        <taxon>Liparidae</taxon>
        <taxon>Liparis</taxon>
    </lineage>
</organism>
<protein>
    <submittedName>
        <fullName evidence="2">Uncharacterized protein</fullName>
    </submittedName>
</protein>
<dbReference type="Proteomes" id="UP000314294">
    <property type="component" value="Unassembled WGS sequence"/>
</dbReference>
<comment type="caution">
    <text evidence="2">The sequence shown here is derived from an EMBL/GenBank/DDBJ whole genome shotgun (WGS) entry which is preliminary data.</text>
</comment>
<evidence type="ECO:0000313" key="2">
    <source>
        <dbReference type="EMBL" id="TNN85406.1"/>
    </source>
</evidence>
<name>A0A4Z2J5F0_9TELE</name>
<proteinExistence type="predicted"/>
<evidence type="ECO:0000256" key="1">
    <source>
        <dbReference type="SAM" id="MobiDB-lite"/>
    </source>
</evidence>
<dbReference type="AlphaFoldDB" id="A0A4Z2J5F0"/>
<evidence type="ECO:0000313" key="3">
    <source>
        <dbReference type="Proteomes" id="UP000314294"/>
    </source>
</evidence>
<feature type="region of interest" description="Disordered" evidence="1">
    <location>
        <begin position="1"/>
        <end position="22"/>
    </location>
</feature>
<accession>A0A4Z2J5F0</accession>
<sequence length="89" mass="9305">MEVGTAHPSDHPIPTSSGQGADTSLPIASRRCIVWALCSCYHGDVGQSCRCASTARILALAADGKQPRTINATALSTFSVHPAQFPLKV</sequence>
<reference evidence="2 3" key="1">
    <citation type="submission" date="2019-03" db="EMBL/GenBank/DDBJ databases">
        <title>First draft genome of Liparis tanakae, snailfish: a comprehensive survey of snailfish specific genes.</title>
        <authorList>
            <person name="Kim W."/>
            <person name="Song I."/>
            <person name="Jeong J.-H."/>
            <person name="Kim D."/>
            <person name="Kim S."/>
            <person name="Ryu S."/>
            <person name="Song J.Y."/>
            <person name="Lee S.K."/>
        </authorList>
    </citation>
    <scope>NUCLEOTIDE SEQUENCE [LARGE SCALE GENOMIC DNA]</scope>
    <source>
        <tissue evidence="2">Muscle</tissue>
    </source>
</reference>
<keyword evidence="3" id="KW-1185">Reference proteome</keyword>
<gene>
    <name evidence="2" type="ORF">EYF80_004428</name>
</gene>